<keyword evidence="1" id="KW-1133">Transmembrane helix</keyword>
<feature type="transmembrane region" description="Helical" evidence="1">
    <location>
        <begin position="21"/>
        <end position="43"/>
    </location>
</feature>
<keyword evidence="1" id="KW-0812">Transmembrane</keyword>
<accession>A0ABU6JU71</accession>
<proteinExistence type="predicted"/>
<sequence>MTTSQMSARLIFSLSAAPLTLLMALSALVHLLLALVIAFALSIHD</sequence>
<name>A0ABU6JU71_9GAMM</name>
<evidence type="ECO:0000313" key="3">
    <source>
        <dbReference type="Proteomes" id="UP001309705"/>
    </source>
</evidence>
<organism evidence="2 3">
    <name type="scientific">Brenneria populi</name>
    <dbReference type="NCBI Taxonomy" id="1505588"/>
    <lineage>
        <taxon>Bacteria</taxon>
        <taxon>Pseudomonadati</taxon>
        <taxon>Pseudomonadota</taxon>
        <taxon>Gammaproteobacteria</taxon>
        <taxon>Enterobacterales</taxon>
        <taxon>Pectobacteriaceae</taxon>
        <taxon>Brenneria</taxon>
    </lineage>
</organism>
<dbReference type="EMBL" id="JAYWTM010000017">
    <property type="protein sequence ID" value="MEC5344067.1"/>
    <property type="molecule type" value="Genomic_DNA"/>
</dbReference>
<keyword evidence="1" id="KW-0472">Membrane</keyword>
<protein>
    <submittedName>
        <fullName evidence="2">Uncharacterized protein</fullName>
    </submittedName>
</protein>
<comment type="caution">
    <text evidence="2">The sequence shown here is derived from an EMBL/GenBank/DDBJ whole genome shotgun (WGS) entry which is preliminary data.</text>
</comment>
<evidence type="ECO:0000256" key="1">
    <source>
        <dbReference type="SAM" id="Phobius"/>
    </source>
</evidence>
<dbReference type="Proteomes" id="UP001309705">
    <property type="component" value="Unassembled WGS sequence"/>
</dbReference>
<reference evidence="2 3" key="1">
    <citation type="journal article" date="2017" name="Int. J. Syst. Evol. Microbiol.">
        <title>Brenneria populi subsp. brevivirga subsp. nov. isolated from symptomatic bark of Populus x euramericana canker, and description of Brenneria populi subsp. populi subsp. nov.</title>
        <authorList>
            <person name="Zheng M.H."/>
            <person name="Piao C.G."/>
            <person name="Xue H."/>
            <person name="Guo M.W."/>
            <person name="Li Y."/>
        </authorList>
    </citation>
    <scope>NUCLEOTIDE SEQUENCE [LARGE SCALE GENOMIC DNA]</scope>
    <source>
        <strain evidence="2 3">D9-5</strain>
    </source>
</reference>
<evidence type="ECO:0000313" key="2">
    <source>
        <dbReference type="EMBL" id="MEC5344067.1"/>
    </source>
</evidence>
<keyword evidence="3" id="KW-1185">Reference proteome</keyword>
<gene>
    <name evidence="2" type="ORF">VSX58_15850</name>
</gene>
<dbReference type="RefSeq" id="WP_327618936.1">
    <property type="nucleotide sequence ID" value="NZ_JAYWTM010000017.1"/>
</dbReference>